<feature type="region of interest" description="Disordered" evidence="1">
    <location>
        <begin position="651"/>
        <end position="718"/>
    </location>
</feature>
<feature type="region of interest" description="Disordered" evidence="1">
    <location>
        <begin position="1"/>
        <end position="318"/>
    </location>
</feature>
<feature type="compositionally biased region" description="Polar residues" evidence="1">
    <location>
        <begin position="458"/>
        <end position="478"/>
    </location>
</feature>
<feature type="compositionally biased region" description="Low complexity" evidence="1">
    <location>
        <begin position="760"/>
        <end position="775"/>
    </location>
</feature>
<feature type="compositionally biased region" description="Polar residues" evidence="1">
    <location>
        <begin position="352"/>
        <end position="366"/>
    </location>
</feature>
<feature type="compositionally biased region" description="Polar residues" evidence="1">
    <location>
        <begin position="229"/>
        <end position="242"/>
    </location>
</feature>
<feature type="compositionally biased region" description="Polar residues" evidence="1">
    <location>
        <begin position="196"/>
        <end position="213"/>
    </location>
</feature>
<protein>
    <submittedName>
        <fullName evidence="2">Uncharacterized protein</fullName>
    </submittedName>
</protein>
<feature type="region of interest" description="Disordered" evidence="1">
    <location>
        <begin position="347"/>
        <end position="413"/>
    </location>
</feature>
<feature type="compositionally biased region" description="Polar residues" evidence="1">
    <location>
        <begin position="1099"/>
        <end position="1134"/>
    </location>
</feature>
<feature type="compositionally biased region" description="Basic and acidic residues" evidence="1">
    <location>
        <begin position="289"/>
        <end position="306"/>
    </location>
</feature>
<dbReference type="Proteomes" id="UP000009328">
    <property type="component" value="Unassembled WGS sequence"/>
</dbReference>
<evidence type="ECO:0000256" key="1">
    <source>
        <dbReference type="SAM" id="MobiDB-lite"/>
    </source>
</evidence>
<dbReference type="STRING" id="1206466.K0KMX9"/>
<feature type="region of interest" description="Disordered" evidence="1">
    <location>
        <begin position="943"/>
        <end position="979"/>
    </location>
</feature>
<feature type="compositionally biased region" description="Polar residues" evidence="1">
    <location>
        <begin position="373"/>
        <end position="391"/>
    </location>
</feature>
<evidence type="ECO:0000313" key="2">
    <source>
        <dbReference type="EMBL" id="CCH42483.1"/>
    </source>
</evidence>
<accession>K0KMX9</accession>
<reference evidence="2 3" key="1">
    <citation type="journal article" date="2012" name="Eukaryot. Cell">
        <title>Draft genome sequence of Wickerhamomyces ciferrii NRRL Y-1031 F-60-10.</title>
        <authorList>
            <person name="Schneider J."/>
            <person name="Andrea H."/>
            <person name="Blom J."/>
            <person name="Jaenicke S."/>
            <person name="Ruckert C."/>
            <person name="Schorsch C."/>
            <person name="Szczepanowski R."/>
            <person name="Farwick M."/>
            <person name="Goesmann A."/>
            <person name="Puhler A."/>
            <person name="Schaffer S."/>
            <person name="Tauch A."/>
            <person name="Kohler T."/>
            <person name="Brinkrolf K."/>
        </authorList>
    </citation>
    <scope>NUCLEOTIDE SEQUENCE [LARGE SCALE GENOMIC DNA]</scope>
    <source>
        <strain evidence="3">ATCC 14091 / BCRC 22168 / CBS 111 / JCM 3599 / NBRC 0793 / NRRL Y-1031 F-60-10</strain>
    </source>
</reference>
<feature type="compositionally biased region" description="Acidic residues" evidence="1">
    <location>
        <begin position="547"/>
        <end position="564"/>
    </location>
</feature>
<feature type="compositionally biased region" description="Basic and acidic residues" evidence="1">
    <location>
        <begin position="595"/>
        <end position="606"/>
    </location>
</feature>
<dbReference type="AlphaFoldDB" id="K0KMX9"/>
<feature type="compositionally biased region" description="Low complexity" evidence="1">
    <location>
        <begin position="179"/>
        <end position="195"/>
    </location>
</feature>
<feature type="region of interest" description="Disordered" evidence="1">
    <location>
        <begin position="1038"/>
        <end position="1062"/>
    </location>
</feature>
<feature type="region of interest" description="Disordered" evidence="1">
    <location>
        <begin position="1081"/>
        <end position="1134"/>
    </location>
</feature>
<sequence>MGTSEKRRSILFPFAKSTPKETKFEVVNRKKNPAQNLAANAQSTSQQSSTRSSQPSPFDPPSSSRTLPKPQPKPASSISSGPSSTKPAPLPVQSTSSKSHPLHIPNPIKHRSSSQSTQEKVTPNDLPRSNLDVNFSVPPVPDYNNTLNAPPVTIKGRSVSLTKKDAPPRRKPPTEAAANDSSSSLGGLNNYSTNSITGSALSFQSSKLDSTSVQEEEEEVKPKDLLNGPSPQKPSNLRTVSGNDIPFTEPQSQTLQPPLPPSIVITPNKSDESVPKTEPQIESQQQSNDTKEIERRTADLNIDDRTPVQPINPPAQEPLIQETQPYNDIPFQSTDSFQVSMTEPLNARSPFIDSSNNYSQADSFASASEFRDNSQSSMIYETPNDTSQANIVEQEPINEDINNPPKLDQAQTPPLQLDTQNKDVELPKFPEQVQVELGDDPDTSFEVQPLFFHKKTRSGVSDITTSSAPYLASPSKQNEPGKGHGKQLSLSDDILRDIEEFQSAIPSHVNEDPDEISPVSPLALQLGNELLPSGQQEPRRSALYEEVSYDGDDYDYDSEPELQQESEKQQLRVHNPDAEDNDADQGSLFQDSSDEDFKKNQRREEAIIQPSLSGQEEAFNPSEFDYGHVGGLDNFDSRASSVQPEVGYYGGNINDTPHKSRDELNIPAPTPGRMGLTDDDDDEDDDINDFRANGGTFERGLEPRNEFDQYTGEEFQPRNEFGDYTEEFNFNGGNNYDQQLSIPRSHSYHNISDIGSPIESHSYSSNVPSSQVKSSTTSGDEGYNYDRSSRNNESDQASSSYYGQAAQTRRFHVVNTGNYSDEDDDQSSRQFSYDQSFDDSRPDALNNDYSVIHQQVTNSPGRNRDSDDEEMLSFIAKSPVQTDFSFEPKSTSPRFANNPNNMSDIDLSKNPNPPYESPVSTTSPINAYDRRDDTVAPVQYAKVASAASRRPPPLSAAPKTTRAARSLSTSQPPPAFNYNTLQENQANDLTVPPPEAHEPEKSSYVEMLRMSSGTANSDVSARTWGVPIGIADIDHSKMSTHSSRTAYKRAQRTNKSDLKHGKIKPRLLASEVDDDDISTEVVSTMDGQSSINELEKSRTPSLHSPSQSLSNFSPNRTPSSVSGFTNSLPGSGNSAAAQAALTRSGTLLNDRIGPQLGRSGSVMSTVKPVNNMTLYIANPDIDEDD</sequence>
<dbReference type="InParanoid" id="K0KMX9"/>
<feature type="compositionally biased region" description="Basic and acidic residues" evidence="1">
    <location>
        <begin position="18"/>
        <end position="28"/>
    </location>
</feature>
<name>K0KMX9_WICCF</name>
<gene>
    <name evidence="2" type="ORF">BN7_2028</name>
</gene>
<dbReference type="eggNOG" id="ENOG502SXPJ">
    <property type="taxonomic scope" value="Eukaryota"/>
</dbReference>
<feature type="region of interest" description="Disordered" evidence="1">
    <location>
        <begin position="883"/>
        <end position="930"/>
    </location>
</feature>
<feature type="compositionally biased region" description="Polar residues" evidence="1">
    <location>
        <begin position="1081"/>
        <end position="1092"/>
    </location>
</feature>
<keyword evidence="3" id="KW-1185">Reference proteome</keyword>
<feature type="region of interest" description="Disordered" evidence="1">
    <location>
        <begin position="456"/>
        <end position="620"/>
    </location>
</feature>
<dbReference type="HOGENOM" id="CLU_272519_0_0_1"/>
<feature type="region of interest" description="Disordered" evidence="1">
    <location>
        <begin position="759"/>
        <end position="847"/>
    </location>
</feature>
<dbReference type="EMBL" id="CAIF01000047">
    <property type="protein sequence ID" value="CCH42483.1"/>
    <property type="molecule type" value="Genomic_DNA"/>
</dbReference>
<feature type="compositionally biased region" description="Low complexity" evidence="1">
    <location>
        <begin position="42"/>
        <end position="64"/>
    </location>
</feature>
<feature type="compositionally biased region" description="Polar residues" evidence="1">
    <location>
        <begin position="794"/>
        <end position="807"/>
    </location>
</feature>
<proteinExistence type="predicted"/>
<feature type="compositionally biased region" description="Basic and acidic residues" evidence="1">
    <location>
        <begin position="565"/>
        <end position="577"/>
    </location>
</feature>
<feature type="compositionally biased region" description="Acidic residues" evidence="1">
    <location>
        <begin position="677"/>
        <end position="687"/>
    </location>
</feature>
<feature type="compositionally biased region" description="Low complexity" evidence="1">
    <location>
        <begin position="74"/>
        <end position="87"/>
    </location>
</feature>
<organism evidence="2 3">
    <name type="scientific">Wickerhamomyces ciferrii (strain ATCC 14091 / BCRC 22168 / CBS 111 / JCM 3599 / NBRC 0793 / NRRL Y-1031 F-60-10)</name>
    <name type="common">Yeast</name>
    <name type="synonym">Pichia ciferrii</name>
    <dbReference type="NCBI Taxonomy" id="1206466"/>
    <lineage>
        <taxon>Eukaryota</taxon>
        <taxon>Fungi</taxon>
        <taxon>Dikarya</taxon>
        <taxon>Ascomycota</taxon>
        <taxon>Saccharomycotina</taxon>
        <taxon>Saccharomycetes</taxon>
        <taxon>Phaffomycetales</taxon>
        <taxon>Wickerhamomycetaceae</taxon>
        <taxon>Wickerhamomyces</taxon>
    </lineage>
</organism>
<comment type="caution">
    <text evidence="2">The sequence shown here is derived from an EMBL/GenBank/DDBJ whole genome shotgun (WGS) entry which is preliminary data.</text>
</comment>
<evidence type="ECO:0000313" key="3">
    <source>
        <dbReference type="Proteomes" id="UP000009328"/>
    </source>
</evidence>
<feature type="compositionally biased region" description="Polar residues" evidence="1">
    <location>
        <begin position="883"/>
        <end position="903"/>
    </location>
</feature>